<proteinExistence type="predicted"/>
<keyword evidence="4" id="KW-1185">Reference proteome</keyword>
<organism evidence="3 4">
    <name type="scientific">Buddleja alternifolia</name>
    <dbReference type="NCBI Taxonomy" id="168488"/>
    <lineage>
        <taxon>Eukaryota</taxon>
        <taxon>Viridiplantae</taxon>
        <taxon>Streptophyta</taxon>
        <taxon>Embryophyta</taxon>
        <taxon>Tracheophyta</taxon>
        <taxon>Spermatophyta</taxon>
        <taxon>Magnoliopsida</taxon>
        <taxon>eudicotyledons</taxon>
        <taxon>Gunneridae</taxon>
        <taxon>Pentapetalae</taxon>
        <taxon>asterids</taxon>
        <taxon>lamiids</taxon>
        <taxon>Lamiales</taxon>
        <taxon>Scrophulariaceae</taxon>
        <taxon>Buddlejeae</taxon>
        <taxon>Buddleja</taxon>
    </lineage>
</organism>
<dbReference type="PANTHER" id="PTHR47926:SF397">
    <property type="entry name" value="(WILD MALAYSIAN BANANA) HYPOTHETICAL PROTEIN"/>
    <property type="match status" value="1"/>
</dbReference>
<dbReference type="GO" id="GO:0003723">
    <property type="term" value="F:RNA binding"/>
    <property type="evidence" value="ECO:0007669"/>
    <property type="project" value="InterPro"/>
</dbReference>
<dbReference type="Pfam" id="PF13041">
    <property type="entry name" value="PPR_2"/>
    <property type="match status" value="3"/>
</dbReference>
<feature type="repeat" description="PPR" evidence="2">
    <location>
        <begin position="503"/>
        <end position="537"/>
    </location>
</feature>
<evidence type="ECO:0000313" key="3">
    <source>
        <dbReference type="EMBL" id="KAG8374577.1"/>
    </source>
</evidence>
<dbReference type="InterPro" id="IPR046848">
    <property type="entry name" value="E_motif"/>
</dbReference>
<dbReference type="PROSITE" id="PS51375">
    <property type="entry name" value="PPR"/>
    <property type="match status" value="6"/>
</dbReference>
<evidence type="ECO:0000256" key="1">
    <source>
        <dbReference type="ARBA" id="ARBA00022737"/>
    </source>
</evidence>
<name>A0AAV6X1N7_9LAMI</name>
<protein>
    <recommendedName>
        <fullName evidence="5">Pentatricopeptide repeat-containing protein</fullName>
    </recommendedName>
</protein>
<evidence type="ECO:0000256" key="2">
    <source>
        <dbReference type="PROSITE-ProRule" id="PRU00708"/>
    </source>
</evidence>
<dbReference type="Gene3D" id="1.25.40.10">
    <property type="entry name" value="Tetratricopeptide repeat domain"/>
    <property type="match status" value="4"/>
</dbReference>
<dbReference type="Proteomes" id="UP000826271">
    <property type="component" value="Unassembled WGS sequence"/>
</dbReference>
<dbReference type="InterPro" id="IPR011990">
    <property type="entry name" value="TPR-like_helical_dom_sf"/>
</dbReference>
<dbReference type="Pfam" id="PF20431">
    <property type="entry name" value="E_motif"/>
    <property type="match status" value="1"/>
</dbReference>
<dbReference type="InterPro" id="IPR002885">
    <property type="entry name" value="PPR_rpt"/>
</dbReference>
<dbReference type="SUPFAM" id="SSF48452">
    <property type="entry name" value="TPR-like"/>
    <property type="match status" value="1"/>
</dbReference>
<feature type="repeat" description="PPR" evidence="2">
    <location>
        <begin position="95"/>
        <end position="129"/>
    </location>
</feature>
<comment type="caution">
    <text evidence="3">The sequence shown here is derived from an EMBL/GenBank/DDBJ whole genome shotgun (WGS) entry which is preliminary data.</text>
</comment>
<evidence type="ECO:0000313" key="4">
    <source>
        <dbReference type="Proteomes" id="UP000826271"/>
    </source>
</evidence>
<dbReference type="FunFam" id="1.25.40.10:FF:000090">
    <property type="entry name" value="Pentatricopeptide repeat-containing protein, chloroplastic"/>
    <property type="match status" value="1"/>
</dbReference>
<dbReference type="FunFam" id="1.25.40.10:FF:001216">
    <property type="entry name" value="Pentatricopeptide repeat-containing protein mitochondrial"/>
    <property type="match status" value="1"/>
</dbReference>
<feature type="repeat" description="PPR" evidence="2">
    <location>
        <begin position="604"/>
        <end position="638"/>
    </location>
</feature>
<sequence>MIIRCFVFKFPKLYKSIYTCSSIADSESSYLNKHISSFLSSNILDSTSLLSTHAYIITTGHAHNKFIASKLIASYALLNQPHSSTKVFDSLSFRDPFLWNSIIKAHFSNGNYEQAIEFFSKMQFFGTLPNQFTFPMVVSACAELGSLFIGMNIHGLISKVNHFIGNSAVGASFVYMYSKCGALEDASIVFDEIVVKDVVAWTVLVIGYVQNGECEKGLKSLCEMHRIDGHVERPNFRTLEGGFQACGDLSALVEGRCLHGLAFKSGIVLSHVIQSGIVSMYSKCGSIEDTRVAFCEVVSKDLFSWTSIIGVYARSGYIDECFEIFLRMQANGVYPDGLVISCLLSAFANSTKVSEGKAFHGFIVRRNFGVDPIVYSSLLSMYCKFGLLDLAEKIFDGGHIQERDSWNLMIAGYGKAGLDINCMKLFTEMQLRGIKYDLNSLISVISSCSRLGAIQLGRSIHCHIIKMLMFENASVTSSLINMYGKCGKLTIAQKLFHQTTQENIATWNSLISSYTHNGNAFKALTLFDEMVSKGIKPNTATLVTLLSACAQIASLEKGRKIYDYIREVGFTCDVSLATALVDMWAKCGQIDMAKEIFDSISEKDVVSWNVMISCYGMHGHGKSAIEIFQQMEQYDATPNGLTFLAVLSACAHAGLVDEGKSLFNKMKEYSVIPTLKHYTCMVDLLGRSGCLDEAETLISSMPFPPDGGLWGSLLTACKMHNDAVMGIKIAKRAIEADPENDGYYIVISDLYSSLGMWEEVEQVRKIMKDRGVRKTFWEFGWIRVMQKMVKFLTLDSQATLVKTHLMKLVVLGEVKGHFTESTKSSTDLDVVLNACYSAGFYTGKYLSEQSLEKRKHGQGL</sequence>
<keyword evidence="1" id="KW-0677">Repeat</keyword>
<feature type="repeat" description="PPR" evidence="2">
    <location>
        <begin position="639"/>
        <end position="673"/>
    </location>
</feature>
<dbReference type="Pfam" id="PF01535">
    <property type="entry name" value="PPR"/>
    <property type="match status" value="6"/>
</dbReference>
<feature type="repeat" description="PPR" evidence="2">
    <location>
        <begin position="301"/>
        <end position="335"/>
    </location>
</feature>
<dbReference type="AlphaFoldDB" id="A0AAV6X1N7"/>
<evidence type="ECO:0008006" key="5">
    <source>
        <dbReference type="Google" id="ProtNLM"/>
    </source>
</evidence>
<dbReference type="NCBIfam" id="TIGR00756">
    <property type="entry name" value="PPR"/>
    <property type="match status" value="6"/>
</dbReference>
<dbReference type="FunFam" id="1.25.40.10:FF:000343">
    <property type="entry name" value="Pentatricopeptide repeat-containing protein At3g58590"/>
    <property type="match status" value="1"/>
</dbReference>
<accession>A0AAV6X1N7</accession>
<dbReference type="InterPro" id="IPR046960">
    <property type="entry name" value="PPR_At4g14850-like_plant"/>
</dbReference>
<dbReference type="PANTHER" id="PTHR47926">
    <property type="entry name" value="PENTATRICOPEPTIDE REPEAT-CONTAINING PROTEIN"/>
    <property type="match status" value="1"/>
</dbReference>
<dbReference type="GO" id="GO:0009451">
    <property type="term" value="P:RNA modification"/>
    <property type="evidence" value="ECO:0007669"/>
    <property type="project" value="InterPro"/>
</dbReference>
<gene>
    <name evidence="3" type="ORF">BUALT_Bualt10G0009900</name>
</gene>
<dbReference type="EMBL" id="WHWC01000010">
    <property type="protein sequence ID" value="KAG8374577.1"/>
    <property type="molecule type" value="Genomic_DNA"/>
</dbReference>
<reference evidence="3" key="1">
    <citation type="submission" date="2019-10" db="EMBL/GenBank/DDBJ databases">
        <authorList>
            <person name="Zhang R."/>
            <person name="Pan Y."/>
            <person name="Wang J."/>
            <person name="Ma R."/>
            <person name="Yu S."/>
        </authorList>
    </citation>
    <scope>NUCLEOTIDE SEQUENCE</scope>
    <source>
        <strain evidence="3">LA-IB0</strain>
        <tissue evidence="3">Leaf</tissue>
    </source>
</reference>
<feature type="repeat" description="PPR" evidence="2">
    <location>
        <begin position="402"/>
        <end position="436"/>
    </location>
</feature>